<gene>
    <name evidence="2" type="primary">ptsN</name>
    <name evidence="2" type="ORF">CSA60_03685</name>
</gene>
<feature type="domain" description="PTS EIIA type-2" evidence="1">
    <location>
        <begin position="5"/>
        <end position="149"/>
    </location>
</feature>
<sequence length="151" mass="16399">MLAHELLTPSNILCDLEGSSKKRILETVSELISEQHPELDPSSVFNGLRGREKLGSTGIGNGVAIPHCRLADCESAKGYLIKLNAPVDFDAIDNQPVDLLFVLVVPEDACTEHLETLASVAELFSQSAVRNALRQAESSTILFETINRLSI</sequence>
<protein>
    <submittedName>
        <fullName evidence="2">PTS IIA-like nitrogen-regulatory protein PtsN</fullName>
    </submittedName>
</protein>
<dbReference type="AlphaFoldDB" id="A0A2G6JKL8"/>
<dbReference type="EMBL" id="PDSH01000018">
    <property type="protein sequence ID" value="PIE23991.1"/>
    <property type="molecule type" value="Genomic_DNA"/>
</dbReference>
<name>A0A2G6JKL8_NEPCE</name>
<dbReference type="InterPro" id="IPR006320">
    <property type="entry name" value="PTS_Nitro_regul"/>
</dbReference>
<dbReference type="InterPro" id="IPR051541">
    <property type="entry name" value="PTS_SugarTrans_NitroReg"/>
</dbReference>
<dbReference type="STRING" id="207954.MED92_01574"/>
<dbReference type="PANTHER" id="PTHR47738">
    <property type="entry name" value="PTS SYSTEM FRUCTOSE-LIKE EIIA COMPONENT-RELATED"/>
    <property type="match status" value="1"/>
</dbReference>
<comment type="caution">
    <text evidence="2">The sequence shown here is derived from an EMBL/GenBank/DDBJ whole genome shotgun (WGS) entry which is preliminary data.</text>
</comment>
<evidence type="ECO:0000313" key="3">
    <source>
        <dbReference type="Proteomes" id="UP000243469"/>
    </source>
</evidence>
<dbReference type="GO" id="GO:0009401">
    <property type="term" value="P:phosphoenolpyruvate-dependent sugar phosphotransferase system"/>
    <property type="evidence" value="ECO:0007669"/>
    <property type="project" value="InterPro"/>
</dbReference>
<evidence type="ECO:0000259" key="1">
    <source>
        <dbReference type="PROSITE" id="PS51094"/>
    </source>
</evidence>
<dbReference type="GO" id="GO:0030295">
    <property type="term" value="F:protein kinase activator activity"/>
    <property type="evidence" value="ECO:0007669"/>
    <property type="project" value="TreeGrafter"/>
</dbReference>
<dbReference type="CDD" id="cd00211">
    <property type="entry name" value="PTS_IIA_fru"/>
    <property type="match status" value="1"/>
</dbReference>
<dbReference type="Gene3D" id="3.40.930.10">
    <property type="entry name" value="Mannitol-specific EII, Chain A"/>
    <property type="match status" value="1"/>
</dbReference>
<dbReference type="SUPFAM" id="SSF55804">
    <property type="entry name" value="Phoshotransferase/anion transport protein"/>
    <property type="match status" value="1"/>
</dbReference>
<dbReference type="PANTHER" id="PTHR47738:SF1">
    <property type="entry name" value="NITROGEN REGULATORY PROTEIN"/>
    <property type="match status" value="1"/>
</dbReference>
<organism evidence="2 3">
    <name type="scientific">Neptuniibacter caesariensis</name>
    <dbReference type="NCBI Taxonomy" id="207954"/>
    <lineage>
        <taxon>Bacteria</taxon>
        <taxon>Pseudomonadati</taxon>
        <taxon>Pseudomonadota</taxon>
        <taxon>Gammaproteobacteria</taxon>
        <taxon>Oceanospirillales</taxon>
        <taxon>Oceanospirillaceae</taxon>
        <taxon>Neptuniibacter</taxon>
    </lineage>
</organism>
<dbReference type="InterPro" id="IPR016152">
    <property type="entry name" value="PTrfase/Anion_transptr"/>
</dbReference>
<dbReference type="Proteomes" id="UP000243469">
    <property type="component" value="Unassembled WGS sequence"/>
</dbReference>
<dbReference type="NCBIfam" id="TIGR01419">
    <property type="entry name" value="nitro_reg_IIA"/>
    <property type="match status" value="1"/>
</dbReference>
<evidence type="ECO:0000313" key="2">
    <source>
        <dbReference type="EMBL" id="PIE23991.1"/>
    </source>
</evidence>
<dbReference type="PROSITE" id="PS51094">
    <property type="entry name" value="PTS_EIIA_TYPE_2"/>
    <property type="match status" value="1"/>
</dbReference>
<dbReference type="Pfam" id="PF00359">
    <property type="entry name" value="PTS_EIIA_2"/>
    <property type="match status" value="1"/>
</dbReference>
<reference evidence="2 3" key="1">
    <citation type="submission" date="2017-10" db="EMBL/GenBank/DDBJ databases">
        <title>Novel microbial diversity and functional potential in the marine mammal oral microbiome.</title>
        <authorList>
            <person name="Dudek N.K."/>
            <person name="Sun C.L."/>
            <person name="Burstein D."/>
            <person name="Kantor R.S."/>
            <person name="Aliaga Goltsman D.S."/>
            <person name="Bik E.M."/>
            <person name="Thomas B.C."/>
            <person name="Banfield J.F."/>
            <person name="Relman D.A."/>
        </authorList>
    </citation>
    <scope>NUCLEOTIDE SEQUENCE [LARGE SCALE GENOMIC DNA]</scope>
    <source>
        <strain evidence="2">DOLJORAL78_47_21</strain>
    </source>
</reference>
<dbReference type="GO" id="GO:0008982">
    <property type="term" value="F:protein-N(PI)-phosphohistidine-sugar phosphotransferase activity"/>
    <property type="evidence" value="ECO:0007669"/>
    <property type="project" value="InterPro"/>
</dbReference>
<proteinExistence type="predicted"/>
<accession>A0A2G6JKL8</accession>
<dbReference type="InterPro" id="IPR002178">
    <property type="entry name" value="PTS_EIIA_type-2_dom"/>
</dbReference>